<dbReference type="InterPro" id="IPR014757">
    <property type="entry name" value="Tscrpt_reg_IclR_C"/>
</dbReference>
<dbReference type="PANTHER" id="PTHR30136:SF39">
    <property type="entry name" value="TRANSCRIPTIONAL REGULATORY PROTEIN"/>
    <property type="match status" value="1"/>
</dbReference>
<feature type="domain" description="IclR-ED" evidence="5">
    <location>
        <begin position="70"/>
        <end position="230"/>
    </location>
</feature>
<dbReference type="InterPro" id="IPR050707">
    <property type="entry name" value="HTH_MetabolicPath_Reg"/>
</dbReference>
<keyword evidence="3" id="KW-0804">Transcription</keyword>
<dbReference type="InterPro" id="IPR036388">
    <property type="entry name" value="WH-like_DNA-bd_sf"/>
</dbReference>
<evidence type="ECO:0000256" key="2">
    <source>
        <dbReference type="ARBA" id="ARBA00023125"/>
    </source>
</evidence>
<evidence type="ECO:0000313" key="6">
    <source>
        <dbReference type="EMBL" id="MFC5357653.1"/>
    </source>
</evidence>
<proteinExistence type="predicted"/>
<dbReference type="InterPro" id="IPR029016">
    <property type="entry name" value="GAF-like_dom_sf"/>
</dbReference>
<dbReference type="SUPFAM" id="SSF55781">
    <property type="entry name" value="GAF domain-like"/>
    <property type="match status" value="1"/>
</dbReference>
<dbReference type="PANTHER" id="PTHR30136">
    <property type="entry name" value="HELIX-TURN-HELIX TRANSCRIPTIONAL REGULATOR, ICLR FAMILY"/>
    <property type="match status" value="1"/>
</dbReference>
<sequence>MPVKTQGVDAVKKALDILRAFSQEQPTLSLSEISKKTGYVKSTALRMLISLEESGFITANADKTYSVGSEAFRIGSLYQKTFRLEAVIRPVMRDMVNGTGESASFFRREGNQRICLFREDSAQALREHVAEGDVVALDRGAAGRVLLEFSDTNPLRPATPEMVARLPVISLGERDPDIAGVAVPILSATSGLAGALTLSGPAFRMTPERIAAMAPIVIAGGSRISAALGSTFYEAWRQESAVGAIR</sequence>
<dbReference type="SUPFAM" id="SSF46785">
    <property type="entry name" value="Winged helix' DNA-binding domain"/>
    <property type="match status" value="1"/>
</dbReference>
<dbReference type="PROSITE" id="PS51077">
    <property type="entry name" value="HTH_ICLR"/>
    <property type="match status" value="1"/>
</dbReference>
<dbReference type="Gene3D" id="3.30.450.40">
    <property type="match status" value="2"/>
</dbReference>
<protein>
    <submittedName>
        <fullName evidence="6">IclR family transcriptional regulator</fullName>
    </submittedName>
</protein>
<feature type="domain" description="HTH iclR-type" evidence="4">
    <location>
        <begin position="8"/>
        <end position="69"/>
    </location>
</feature>
<dbReference type="SMART" id="SM00346">
    <property type="entry name" value="HTH_ICLR"/>
    <property type="match status" value="1"/>
</dbReference>
<keyword evidence="7" id="KW-1185">Reference proteome</keyword>
<dbReference type="InterPro" id="IPR036390">
    <property type="entry name" value="WH_DNA-bd_sf"/>
</dbReference>
<evidence type="ECO:0000259" key="5">
    <source>
        <dbReference type="PROSITE" id="PS51078"/>
    </source>
</evidence>
<keyword evidence="2" id="KW-0238">DNA-binding</keyword>
<gene>
    <name evidence="6" type="ORF">ACFPMG_21830</name>
</gene>
<reference evidence="7" key="1">
    <citation type="journal article" date="2019" name="Int. J. Syst. Evol. Microbiol.">
        <title>The Global Catalogue of Microorganisms (GCM) 10K type strain sequencing project: providing services to taxonomists for standard genome sequencing and annotation.</title>
        <authorList>
            <consortium name="The Broad Institute Genomics Platform"/>
            <consortium name="The Broad Institute Genome Sequencing Center for Infectious Disease"/>
            <person name="Wu L."/>
            <person name="Ma J."/>
        </authorList>
    </citation>
    <scope>NUCLEOTIDE SEQUENCE [LARGE SCALE GENOMIC DNA]</scope>
    <source>
        <strain evidence="7">CCUG 58760</strain>
    </source>
</reference>
<evidence type="ECO:0000256" key="1">
    <source>
        <dbReference type="ARBA" id="ARBA00023015"/>
    </source>
</evidence>
<evidence type="ECO:0000256" key="3">
    <source>
        <dbReference type="ARBA" id="ARBA00023163"/>
    </source>
</evidence>
<name>A0ABW0GDL4_9PROT</name>
<accession>A0ABW0GDL4</accession>
<dbReference type="Proteomes" id="UP001596166">
    <property type="component" value="Unassembled WGS sequence"/>
</dbReference>
<evidence type="ECO:0000313" key="7">
    <source>
        <dbReference type="Proteomes" id="UP001596166"/>
    </source>
</evidence>
<dbReference type="Pfam" id="PF09339">
    <property type="entry name" value="HTH_IclR"/>
    <property type="match status" value="1"/>
</dbReference>
<dbReference type="PROSITE" id="PS51078">
    <property type="entry name" value="ICLR_ED"/>
    <property type="match status" value="1"/>
</dbReference>
<evidence type="ECO:0000259" key="4">
    <source>
        <dbReference type="PROSITE" id="PS51077"/>
    </source>
</evidence>
<dbReference type="InterPro" id="IPR005471">
    <property type="entry name" value="Tscrpt_reg_IclR_N"/>
</dbReference>
<organism evidence="6 7">
    <name type="scientific">Azospirillum himalayense</name>
    <dbReference type="NCBI Taxonomy" id="654847"/>
    <lineage>
        <taxon>Bacteria</taxon>
        <taxon>Pseudomonadati</taxon>
        <taxon>Pseudomonadota</taxon>
        <taxon>Alphaproteobacteria</taxon>
        <taxon>Rhodospirillales</taxon>
        <taxon>Azospirillaceae</taxon>
        <taxon>Azospirillum</taxon>
    </lineage>
</organism>
<comment type="caution">
    <text evidence="6">The sequence shown here is derived from an EMBL/GenBank/DDBJ whole genome shotgun (WGS) entry which is preliminary data.</text>
</comment>
<dbReference type="Gene3D" id="1.10.10.10">
    <property type="entry name" value="Winged helix-like DNA-binding domain superfamily/Winged helix DNA-binding domain"/>
    <property type="match status" value="1"/>
</dbReference>
<keyword evidence="1" id="KW-0805">Transcription regulation</keyword>
<dbReference type="EMBL" id="JBHSLC010000049">
    <property type="protein sequence ID" value="MFC5357653.1"/>
    <property type="molecule type" value="Genomic_DNA"/>
</dbReference>